<name>A0ACC1T7Y1_9APHY</name>
<dbReference type="EMBL" id="JANHOG010000362">
    <property type="protein sequence ID" value="KAJ3555131.1"/>
    <property type="molecule type" value="Genomic_DNA"/>
</dbReference>
<gene>
    <name evidence="1" type="ORF">NM688_g2748</name>
</gene>
<accession>A0ACC1T7Y1</accession>
<protein>
    <submittedName>
        <fullName evidence="1">Uncharacterized protein</fullName>
    </submittedName>
</protein>
<proteinExistence type="predicted"/>
<keyword evidence="2" id="KW-1185">Reference proteome</keyword>
<dbReference type="Proteomes" id="UP001148662">
    <property type="component" value="Unassembled WGS sequence"/>
</dbReference>
<evidence type="ECO:0000313" key="1">
    <source>
        <dbReference type="EMBL" id="KAJ3555131.1"/>
    </source>
</evidence>
<organism evidence="1 2">
    <name type="scientific">Phlebia brevispora</name>
    <dbReference type="NCBI Taxonomy" id="194682"/>
    <lineage>
        <taxon>Eukaryota</taxon>
        <taxon>Fungi</taxon>
        <taxon>Dikarya</taxon>
        <taxon>Basidiomycota</taxon>
        <taxon>Agaricomycotina</taxon>
        <taxon>Agaricomycetes</taxon>
        <taxon>Polyporales</taxon>
        <taxon>Meruliaceae</taxon>
        <taxon>Phlebia</taxon>
    </lineage>
</organism>
<reference evidence="1" key="1">
    <citation type="submission" date="2022-07" db="EMBL/GenBank/DDBJ databases">
        <title>Genome Sequence of Phlebia brevispora.</title>
        <authorList>
            <person name="Buettner E."/>
        </authorList>
    </citation>
    <scope>NUCLEOTIDE SEQUENCE</scope>
    <source>
        <strain evidence="1">MPL23</strain>
    </source>
</reference>
<sequence>MSLYPIVTALSLPALTILPSPTCIQWSDDGQLVLLTTNATPEHGVNVQRSAIIRQELDNSRASTDYKPTGWLRTMIEWDKSIVVHQWAADCGEWGTVTLGSQDLKFVAITCSPSNSTERLRCVYAILNSNAEVFLYKATKQHFIGKWIMTHSMINTMRVVAEQQKFDAPFQKTLYMQITCLSWSPQVDFGILPAVSLDGSLLAIGNRAGHVCLFRYRPNTGSEDAVEFAASIDVADRWVTCLAWTRWASSQPGQCSAYLACGIADGSIVVSTITQSLTFDNIDSFAAEQKITLSHELSDVQPNEIDRRRISSLTWVYVGGGGSILVFTKPGSVHFWSPSESGVHWTGLRTLILKTQKLSVGSSALSPVSGVTYIPSQDTLVISLADGSFHVVAHLSTNPSLALEPVDSGLSSGMISATARGTFIKVEEERMKRLDVNAIHGMASYDQASFFLWIHEALRPTDFNYKHDAKHTSVFVTAQLWTGNSDECNNDTSADLQICSDGRGTNSNFEAGVSSPPKFGSSDTTTSTCPGSAAKSIHNRRFNVIASISVGWRANTPSAATVQKQFEDPTVRLGFFPLTATTSFVGDILNTETMSRSCCARHFSSEPDTYGFVIVATTPTNFDTTHRRSQDVPFVFRVVVQALLPGTPADVAEEAQSLSKLVQSAVPPDFDVTTNTLGLDELCPACHAKVALHDITTATCPNGHVWARCSITSFILSTPMVRTCIGCGRKALLPPQSESPRRNVLPPAARSWLVEELLDAVQKCFFCGNSFVTLV</sequence>
<comment type="caution">
    <text evidence="1">The sequence shown here is derived from an EMBL/GenBank/DDBJ whole genome shotgun (WGS) entry which is preliminary data.</text>
</comment>
<evidence type="ECO:0000313" key="2">
    <source>
        <dbReference type="Proteomes" id="UP001148662"/>
    </source>
</evidence>